<name>A0A9X3HX63_9VIBR</name>
<evidence type="ECO:0000256" key="3">
    <source>
        <dbReference type="SAM" id="SignalP"/>
    </source>
</evidence>
<feature type="signal peptide" evidence="3">
    <location>
        <begin position="1"/>
        <end position="20"/>
    </location>
</feature>
<dbReference type="RefSeq" id="WP_265675467.1">
    <property type="nucleotide sequence ID" value="NZ_JAKRRY010000016.1"/>
</dbReference>
<dbReference type="SUPFAM" id="SSF56235">
    <property type="entry name" value="N-terminal nucleophile aminohydrolases (Ntn hydrolases)"/>
    <property type="match status" value="1"/>
</dbReference>
<keyword evidence="6" id="KW-1185">Reference proteome</keyword>
<dbReference type="AlphaFoldDB" id="A0A9X3HX63"/>
<dbReference type="Proteomes" id="UP001155587">
    <property type="component" value="Unassembled WGS sequence"/>
</dbReference>
<accession>A0A9X3HX63</accession>
<dbReference type="Pfam" id="PF02275">
    <property type="entry name" value="CBAH"/>
    <property type="match status" value="1"/>
</dbReference>
<keyword evidence="2 5" id="KW-0378">Hydrolase</keyword>
<dbReference type="CDD" id="cd00542">
    <property type="entry name" value="Ntn_PVA"/>
    <property type="match status" value="1"/>
</dbReference>
<dbReference type="EMBL" id="JAKRRY010000016">
    <property type="protein sequence ID" value="MCW8346928.1"/>
    <property type="molecule type" value="Genomic_DNA"/>
</dbReference>
<evidence type="ECO:0000256" key="2">
    <source>
        <dbReference type="ARBA" id="ARBA00022801"/>
    </source>
</evidence>
<feature type="chain" id="PRO_5040865750" evidence="3">
    <location>
        <begin position="21"/>
        <end position="362"/>
    </location>
</feature>
<sequence length="362" mass="40040">MKKILFALLLSSNALMPASACTGISLSALDNSHIQARTIEWGESNLNSRLIVSPRDYAFTSTMPDQQAGLTWRSRYGFVGISVSDDRFIGEGVNEAGLNAGLFYFKGYGSLTPFDPNHVKNSITDMDFVRWMLSNFKTVEEVKAALNTINIVTVYLDKDGQPSPTAHWRVTDKSGKSIVIEIMNQGEINIYDNNVGVLTNSPTFPWHVTNLNNYVNLQPGSSAPRQFGDAKATSFGIGTGFLGLPGDITPPSRFVRAAFYVSTAPDAKTAEQAISQAFHILNNFDIPIGSEFNNEHRAHIPDLPSATQWTSVIDQNNGFLYYKTMYDSQIKQVDVNNIDFNIEKEKAYPLDNGKFSVKAIKL</sequence>
<dbReference type="GO" id="GO:0016787">
    <property type="term" value="F:hydrolase activity"/>
    <property type="evidence" value="ECO:0007669"/>
    <property type="project" value="UniProtKB-KW"/>
</dbReference>
<dbReference type="InterPro" id="IPR029132">
    <property type="entry name" value="CBAH/NAAA_C"/>
</dbReference>
<dbReference type="InterPro" id="IPR052193">
    <property type="entry name" value="Peptidase_C59"/>
</dbReference>
<evidence type="ECO:0000313" key="6">
    <source>
        <dbReference type="Proteomes" id="UP001155587"/>
    </source>
</evidence>
<evidence type="ECO:0000313" key="5">
    <source>
        <dbReference type="EMBL" id="MCW8346928.1"/>
    </source>
</evidence>
<gene>
    <name evidence="5" type="ORF">MD535_13060</name>
</gene>
<proteinExistence type="inferred from homology"/>
<evidence type="ECO:0000259" key="4">
    <source>
        <dbReference type="Pfam" id="PF02275"/>
    </source>
</evidence>
<comment type="caution">
    <text evidence="5">The sequence shown here is derived from an EMBL/GenBank/DDBJ whole genome shotgun (WGS) entry which is preliminary data.</text>
</comment>
<feature type="domain" description="Choloylglycine hydrolase/NAAA C-terminal" evidence="4">
    <location>
        <begin position="21"/>
        <end position="345"/>
    </location>
</feature>
<dbReference type="Gene3D" id="3.60.60.10">
    <property type="entry name" value="Penicillin V Acylase, Chain A"/>
    <property type="match status" value="1"/>
</dbReference>
<organism evidence="5 6">
    <name type="scientific">Vibrio qingdaonensis</name>
    <dbReference type="NCBI Taxonomy" id="2829491"/>
    <lineage>
        <taxon>Bacteria</taxon>
        <taxon>Pseudomonadati</taxon>
        <taxon>Pseudomonadota</taxon>
        <taxon>Gammaproteobacteria</taxon>
        <taxon>Vibrionales</taxon>
        <taxon>Vibrionaceae</taxon>
        <taxon>Vibrio</taxon>
    </lineage>
</organism>
<dbReference type="InterPro" id="IPR029055">
    <property type="entry name" value="Ntn_hydrolases_N"/>
</dbReference>
<reference evidence="5" key="1">
    <citation type="submission" date="2022-02" db="EMBL/GenBank/DDBJ databases">
        <title>Vibrio sp. nov, a new bacterium isolated from seawater.</title>
        <authorList>
            <person name="Yuan Y."/>
        </authorList>
    </citation>
    <scope>NUCLEOTIDE SEQUENCE</scope>
    <source>
        <strain evidence="5">ZSDZ65</strain>
    </source>
</reference>
<comment type="similarity">
    <text evidence="1">Belongs to the peptidase C59 family.</text>
</comment>
<dbReference type="PANTHER" id="PTHR35527">
    <property type="entry name" value="CHOLOYLGLYCINE HYDROLASE"/>
    <property type="match status" value="1"/>
</dbReference>
<dbReference type="PANTHER" id="PTHR35527:SF2">
    <property type="entry name" value="HYDROLASE"/>
    <property type="match status" value="1"/>
</dbReference>
<keyword evidence="3" id="KW-0732">Signal</keyword>
<evidence type="ECO:0000256" key="1">
    <source>
        <dbReference type="ARBA" id="ARBA00006625"/>
    </source>
</evidence>
<protein>
    <submittedName>
        <fullName evidence="5">Choloylglycine hydrolase family protein</fullName>
    </submittedName>
</protein>